<feature type="signal peptide" evidence="1">
    <location>
        <begin position="1"/>
        <end position="36"/>
    </location>
</feature>
<feature type="chain" id="PRO_5005513471" evidence="1">
    <location>
        <begin position="37"/>
        <end position="171"/>
    </location>
</feature>
<gene>
    <name evidence="2" type="ORF">ISF6_5441</name>
</gene>
<proteinExistence type="predicted"/>
<reference evidence="2 3" key="2">
    <citation type="journal article" date="2016" name="Science">
        <title>A bacterium that degrades and assimilates poly(ethylene terephthalate).</title>
        <authorList>
            <person name="Yoshida S."/>
            <person name="Hiraga K."/>
            <person name="Takehana T."/>
            <person name="Taniguchi I."/>
            <person name="Yamaji H."/>
            <person name="Maeda Y."/>
            <person name="Toyohara K."/>
            <person name="Miyamoto K."/>
            <person name="Kimura Y."/>
            <person name="Oda K."/>
        </authorList>
    </citation>
    <scope>NUCLEOTIDE SEQUENCE [LARGE SCALE GENOMIC DNA]</scope>
    <source>
        <strain evidence="3">NBRC 110686 / TISTR 2288 / 201-F6</strain>
    </source>
</reference>
<organism evidence="2 3">
    <name type="scientific">Piscinibacter sakaiensis</name>
    <name type="common">Ideonella sakaiensis</name>
    <dbReference type="NCBI Taxonomy" id="1547922"/>
    <lineage>
        <taxon>Bacteria</taxon>
        <taxon>Pseudomonadati</taxon>
        <taxon>Pseudomonadota</taxon>
        <taxon>Betaproteobacteria</taxon>
        <taxon>Burkholderiales</taxon>
        <taxon>Sphaerotilaceae</taxon>
        <taxon>Piscinibacter</taxon>
    </lineage>
</organism>
<dbReference type="AlphaFoldDB" id="A0A0K8NWI2"/>
<protein>
    <submittedName>
        <fullName evidence="2">Uncharacterized protein</fullName>
    </submittedName>
</protein>
<dbReference type="PROSITE" id="PS51318">
    <property type="entry name" value="TAT"/>
    <property type="match status" value="1"/>
</dbReference>
<comment type="caution">
    <text evidence="2">The sequence shown here is derived from an EMBL/GenBank/DDBJ whole genome shotgun (WGS) entry which is preliminary data.</text>
</comment>
<dbReference type="InterPro" id="IPR006311">
    <property type="entry name" value="TAT_signal"/>
</dbReference>
<dbReference type="Proteomes" id="UP000037660">
    <property type="component" value="Unassembled WGS sequence"/>
</dbReference>
<reference evidence="3" key="1">
    <citation type="submission" date="2015-07" db="EMBL/GenBank/DDBJ databases">
        <title>Discovery of a poly(ethylene terephthalate assimilation.</title>
        <authorList>
            <person name="Yoshida S."/>
            <person name="Hiraga K."/>
            <person name="Takehana T."/>
            <person name="Taniguchi I."/>
            <person name="Yamaji H."/>
            <person name="Maeda Y."/>
            <person name="Toyohara K."/>
            <person name="Miyamoto K."/>
            <person name="Kimura Y."/>
            <person name="Oda K."/>
        </authorList>
    </citation>
    <scope>NUCLEOTIDE SEQUENCE [LARGE SCALE GENOMIC DNA]</scope>
    <source>
        <strain evidence="3">NBRC 110686 / TISTR 2288 / 201-F6</strain>
    </source>
</reference>
<evidence type="ECO:0000313" key="2">
    <source>
        <dbReference type="EMBL" id="GAP34733.1"/>
    </source>
</evidence>
<sequence>MPPLPTAPASPGLRRRALLASLGASLALPPALPAAAQTPPPAIVVSAREGGSNPGFCMPQWSIANETGQAVGALLIQLEWRSRAGRVLEPAAPLGSLIEPFGPGRRKDLSLSGHPVPCAELRLVVGRYACRDAQAVRMPCPGPLRAQAPGRVEIDLSAAQEGPMTGAVERR</sequence>
<dbReference type="EMBL" id="BBYR01000009">
    <property type="protein sequence ID" value="GAP34733.1"/>
    <property type="molecule type" value="Genomic_DNA"/>
</dbReference>
<accession>A0A0K8NWI2</accession>
<keyword evidence="3" id="KW-1185">Reference proteome</keyword>
<keyword evidence="1" id="KW-0732">Signal</keyword>
<evidence type="ECO:0000256" key="1">
    <source>
        <dbReference type="SAM" id="SignalP"/>
    </source>
</evidence>
<evidence type="ECO:0000313" key="3">
    <source>
        <dbReference type="Proteomes" id="UP000037660"/>
    </source>
</evidence>
<dbReference type="RefSeq" id="WP_054018840.1">
    <property type="nucleotide sequence ID" value="NZ_BBYR01000009.1"/>
</dbReference>
<name>A0A0K8NWI2_PISS1</name>